<feature type="transmembrane region" description="Helical" evidence="1">
    <location>
        <begin position="24"/>
        <end position="46"/>
    </location>
</feature>
<keyword evidence="1" id="KW-0812">Transmembrane</keyword>
<evidence type="ECO:0000313" key="3">
    <source>
        <dbReference type="Proteomes" id="UP000035929"/>
    </source>
</evidence>
<dbReference type="OrthoDB" id="9816468at2"/>
<feature type="transmembrane region" description="Helical" evidence="1">
    <location>
        <begin position="89"/>
        <end position="109"/>
    </location>
</feature>
<dbReference type="AlphaFoldDB" id="A0A0J6UTA5"/>
<evidence type="ECO:0000313" key="2">
    <source>
        <dbReference type="EMBL" id="KMO29401.1"/>
    </source>
</evidence>
<reference evidence="2 3" key="1">
    <citation type="submission" date="2015-03" db="EMBL/GenBank/DDBJ databases">
        <title>Genome sequencing of Methylobacterium aquaticum DSM16371 type strain.</title>
        <authorList>
            <person name="Chaudhry V."/>
            <person name="Patil P.B."/>
        </authorList>
    </citation>
    <scope>NUCLEOTIDE SEQUENCE [LARGE SCALE GENOMIC DNA]</scope>
    <source>
        <strain evidence="2 3">DSM 16371</strain>
    </source>
</reference>
<keyword evidence="1" id="KW-1133">Transmembrane helix</keyword>
<dbReference type="Pfam" id="PF06532">
    <property type="entry name" value="NrsF"/>
    <property type="match status" value="1"/>
</dbReference>
<gene>
    <name evidence="2" type="ORF">VP06_24825</name>
</gene>
<organism evidence="2 3">
    <name type="scientific">Methylobacterium aquaticum</name>
    <dbReference type="NCBI Taxonomy" id="270351"/>
    <lineage>
        <taxon>Bacteria</taxon>
        <taxon>Pseudomonadati</taxon>
        <taxon>Pseudomonadota</taxon>
        <taxon>Alphaproteobacteria</taxon>
        <taxon>Hyphomicrobiales</taxon>
        <taxon>Methylobacteriaceae</taxon>
        <taxon>Methylobacterium</taxon>
    </lineage>
</organism>
<dbReference type="InterPro" id="IPR009495">
    <property type="entry name" value="NrsF"/>
</dbReference>
<evidence type="ECO:0000256" key="1">
    <source>
        <dbReference type="SAM" id="Phobius"/>
    </source>
</evidence>
<dbReference type="EMBL" id="LABX01000206">
    <property type="protein sequence ID" value="KMO29401.1"/>
    <property type="molecule type" value="Genomic_DNA"/>
</dbReference>
<evidence type="ECO:0008006" key="4">
    <source>
        <dbReference type="Google" id="ProtNLM"/>
    </source>
</evidence>
<dbReference type="Proteomes" id="UP000035929">
    <property type="component" value="Unassembled WGS sequence"/>
</dbReference>
<feature type="transmembrane region" description="Helical" evidence="1">
    <location>
        <begin position="115"/>
        <end position="145"/>
    </location>
</feature>
<dbReference type="RefSeq" id="WP_048466465.1">
    <property type="nucleotide sequence ID" value="NZ_LABX01000206.1"/>
</dbReference>
<feature type="transmembrane region" description="Helical" evidence="1">
    <location>
        <begin position="182"/>
        <end position="204"/>
    </location>
</feature>
<comment type="caution">
    <text evidence="2">The sequence shown here is derived from an EMBL/GenBank/DDBJ whole genome shotgun (WGS) entry which is preliminary data.</text>
</comment>
<keyword evidence="1" id="KW-0472">Membrane</keyword>
<feature type="transmembrane region" description="Helical" evidence="1">
    <location>
        <begin position="157"/>
        <end position="176"/>
    </location>
</feature>
<sequence length="210" mass="21280">MKTTNLIAVLAADARPTKPVGRSLVIAGLSGGIVAGLLFVALVGVRADLLAALANPRVVFKFLFTAVTAMAALAVAARVSCPDRAGPPIGVLLAPLLLLGAATGLDMAVTPRSSWAQAAIGISPLACLTMIVVTSLLPAFCLLWAARAGAPRHPAKAGAAAGLAGGAVGAGIFSFYCPNDSTLFVALWYGFGMVLTTGLAALVGRRFLRW</sequence>
<name>A0A0J6UTA5_9HYPH</name>
<protein>
    <recommendedName>
        <fullName evidence="4">DUF1109 family protein</fullName>
    </recommendedName>
</protein>
<dbReference type="PATRIC" id="fig|270351.6.peg.2996"/>
<feature type="transmembrane region" description="Helical" evidence="1">
    <location>
        <begin position="58"/>
        <end position="77"/>
    </location>
</feature>
<proteinExistence type="predicted"/>
<accession>A0A0J6UTA5</accession>